<keyword evidence="2" id="KW-0732">Signal</keyword>
<evidence type="ECO:0000313" key="3">
    <source>
        <dbReference type="EMBL" id="MBC5782620.1"/>
    </source>
</evidence>
<evidence type="ECO:0000256" key="1">
    <source>
        <dbReference type="SAM" id="MobiDB-lite"/>
    </source>
</evidence>
<protein>
    <recommendedName>
        <fullName evidence="5">Secreted protein</fullName>
    </recommendedName>
</protein>
<sequence length="112" mass="11381">MNKRNVSLSVAAVLAASVMALQSPLATAAGNTASSDTSTSQSQSASNQNGVPGVEMNVGSNASDRGLPGVEMNIGRDGDQKNIDTRTLGAGSDDSTVGSDMQSSRPLRVDRN</sequence>
<evidence type="ECO:0000256" key="2">
    <source>
        <dbReference type="SAM" id="SignalP"/>
    </source>
</evidence>
<organism evidence="3 4">
    <name type="scientific">Ramlibacter cellulosilyticus</name>
    <dbReference type="NCBI Taxonomy" id="2764187"/>
    <lineage>
        <taxon>Bacteria</taxon>
        <taxon>Pseudomonadati</taxon>
        <taxon>Pseudomonadota</taxon>
        <taxon>Betaproteobacteria</taxon>
        <taxon>Burkholderiales</taxon>
        <taxon>Comamonadaceae</taxon>
        <taxon>Ramlibacter</taxon>
    </lineage>
</organism>
<comment type="caution">
    <text evidence="3">The sequence shown here is derived from an EMBL/GenBank/DDBJ whole genome shotgun (WGS) entry which is preliminary data.</text>
</comment>
<dbReference type="RefSeq" id="WP_187075378.1">
    <property type="nucleotide sequence ID" value="NZ_JACORT010000002.1"/>
</dbReference>
<feature type="chain" id="PRO_5037333539" description="Secreted protein" evidence="2">
    <location>
        <begin position="29"/>
        <end position="112"/>
    </location>
</feature>
<dbReference type="AlphaFoldDB" id="A0A923SAB7"/>
<keyword evidence="4" id="KW-1185">Reference proteome</keyword>
<accession>A0A923SAB7</accession>
<feature type="region of interest" description="Disordered" evidence="1">
    <location>
        <begin position="27"/>
        <end position="112"/>
    </location>
</feature>
<evidence type="ECO:0008006" key="5">
    <source>
        <dbReference type="Google" id="ProtNLM"/>
    </source>
</evidence>
<feature type="signal peptide" evidence="2">
    <location>
        <begin position="1"/>
        <end position="28"/>
    </location>
</feature>
<dbReference type="EMBL" id="JACORT010000002">
    <property type="protein sequence ID" value="MBC5782620.1"/>
    <property type="molecule type" value="Genomic_DNA"/>
</dbReference>
<gene>
    <name evidence="3" type="ORF">H8N03_06660</name>
</gene>
<dbReference type="Proteomes" id="UP000608513">
    <property type="component" value="Unassembled WGS sequence"/>
</dbReference>
<feature type="compositionally biased region" description="Polar residues" evidence="1">
    <location>
        <begin position="93"/>
        <end position="105"/>
    </location>
</feature>
<feature type="compositionally biased region" description="Basic and acidic residues" evidence="1">
    <location>
        <begin position="74"/>
        <end position="84"/>
    </location>
</feature>
<evidence type="ECO:0000313" key="4">
    <source>
        <dbReference type="Proteomes" id="UP000608513"/>
    </source>
</evidence>
<reference evidence="3" key="1">
    <citation type="submission" date="2020-08" db="EMBL/GenBank/DDBJ databases">
        <title>Ramlibacter sp. USB13 16S ribosomal RNA gene genome sequencing and assembly.</title>
        <authorList>
            <person name="Kang M."/>
        </authorList>
    </citation>
    <scope>NUCLEOTIDE SEQUENCE</scope>
    <source>
        <strain evidence="3">USB13</strain>
    </source>
</reference>
<name>A0A923SAB7_9BURK</name>
<proteinExistence type="predicted"/>
<feature type="compositionally biased region" description="Low complexity" evidence="1">
    <location>
        <begin position="31"/>
        <end position="49"/>
    </location>
</feature>